<name>A0A9Q1GRR5_9CARY</name>
<gene>
    <name evidence="1" type="ORF">Cgig2_008478</name>
</gene>
<reference evidence="1" key="1">
    <citation type="submission" date="2022-04" db="EMBL/GenBank/DDBJ databases">
        <title>Carnegiea gigantea Genome sequencing and assembly v2.</title>
        <authorList>
            <person name="Copetti D."/>
            <person name="Sanderson M.J."/>
            <person name="Burquez A."/>
            <person name="Wojciechowski M.F."/>
        </authorList>
    </citation>
    <scope>NUCLEOTIDE SEQUENCE</scope>
    <source>
        <strain evidence="1">SGP5-SGP5p</strain>
        <tissue evidence="1">Aerial part</tissue>
    </source>
</reference>
<comment type="caution">
    <text evidence="1">The sequence shown here is derived from an EMBL/GenBank/DDBJ whole genome shotgun (WGS) entry which is preliminary data.</text>
</comment>
<dbReference type="OrthoDB" id="1303235at2759"/>
<dbReference type="PANTHER" id="PTHR33116">
    <property type="entry name" value="REVERSE TRANSCRIPTASE ZINC-BINDING DOMAIN-CONTAINING PROTEIN-RELATED-RELATED"/>
    <property type="match status" value="1"/>
</dbReference>
<evidence type="ECO:0000313" key="2">
    <source>
        <dbReference type="Proteomes" id="UP001153076"/>
    </source>
</evidence>
<evidence type="ECO:0000313" key="1">
    <source>
        <dbReference type="EMBL" id="KAJ8424089.1"/>
    </source>
</evidence>
<sequence length="262" mass="29597">MWANHVNFLPIIIKVLPSHSNAFSLLNLKKYMDQIRVKLKNWLDRNCNKSNRNHSPNQMQRSISLLQQQSKQEWIKYGDANSRLFFAKSKQRKLATYIYSIKDDTGTWVEGFVKVGQVMLNFYKDLLGHHPTTGSPIDPAIIQLGPQLSKEQQVALCKPFTVEDVKLALFFIPNTKSPGPDGFSSAFYKHTWGVTKDMICSVKSQMVFGGVNPQLQQACLHTVGLNSNSFPLKYLGVLIVSSKLTKIGCNALVEKITTRVHT</sequence>
<dbReference type="EMBL" id="JAKOGI010001777">
    <property type="protein sequence ID" value="KAJ8424089.1"/>
    <property type="molecule type" value="Genomic_DNA"/>
</dbReference>
<keyword evidence="2" id="KW-1185">Reference proteome</keyword>
<organism evidence="1 2">
    <name type="scientific">Carnegiea gigantea</name>
    <dbReference type="NCBI Taxonomy" id="171969"/>
    <lineage>
        <taxon>Eukaryota</taxon>
        <taxon>Viridiplantae</taxon>
        <taxon>Streptophyta</taxon>
        <taxon>Embryophyta</taxon>
        <taxon>Tracheophyta</taxon>
        <taxon>Spermatophyta</taxon>
        <taxon>Magnoliopsida</taxon>
        <taxon>eudicotyledons</taxon>
        <taxon>Gunneridae</taxon>
        <taxon>Pentapetalae</taxon>
        <taxon>Caryophyllales</taxon>
        <taxon>Cactineae</taxon>
        <taxon>Cactaceae</taxon>
        <taxon>Cactoideae</taxon>
        <taxon>Echinocereeae</taxon>
        <taxon>Carnegiea</taxon>
    </lineage>
</organism>
<dbReference type="AlphaFoldDB" id="A0A9Q1GRR5"/>
<accession>A0A9Q1GRR5</accession>
<evidence type="ECO:0008006" key="3">
    <source>
        <dbReference type="Google" id="ProtNLM"/>
    </source>
</evidence>
<dbReference type="Proteomes" id="UP001153076">
    <property type="component" value="Unassembled WGS sequence"/>
</dbReference>
<protein>
    <recommendedName>
        <fullName evidence="3">Reverse transcriptase</fullName>
    </recommendedName>
</protein>
<dbReference type="PANTHER" id="PTHR33116:SF84">
    <property type="entry name" value="RNA-DIRECTED DNA POLYMERASE"/>
    <property type="match status" value="1"/>
</dbReference>
<proteinExistence type="predicted"/>